<gene>
    <name evidence="1" type="ORF">SP36_14</name>
</gene>
<accession>A0A0N7CA23</accession>
<sequence>MCKIKGWNIPAFFIMGVFMSDKVKAITKEDGYNEIFGSKDGTFRPNAFYMQSAAFKTLSQFYEEDGMARRIVDVFQENGNAWF</sequence>
<proteinExistence type="predicted"/>
<protein>
    <submittedName>
        <fullName evidence="1">Putative integrase</fullName>
    </submittedName>
</protein>
<dbReference type="RefSeq" id="YP_009223436.1">
    <property type="nucleotide sequence ID" value="NC_029071.1"/>
</dbReference>
<dbReference type="GeneID" id="26794524"/>
<evidence type="ECO:0000313" key="2">
    <source>
        <dbReference type="Proteomes" id="UP000202469"/>
    </source>
</evidence>
<name>A0A0N7CA23_9CAUD</name>
<organism evidence="1 2">
    <name type="scientific">Salmonella phage 36</name>
    <dbReference type="NCBI Taxonomy" id="1654889"/>
    <lineage>
        <taxon>Viruses</taxon>
        <taxon>Duplodnaviria</taxon>
        <taxon>Heunggongvirae</taxon>
        <taxon>Uroviricota</taxon>
        <taxon>Caudoviricetes</taxon>
        <taxon>Drexlerviridae</taxon>
        <taxon>Tempevirinae</taxon>
        <taxon>Tlsvirus</taxon>
        <taxon>Tlsvirus tv36</taxon>
    </lineage>
</organism>
<reference evidence="1 2" key="1">
    <citation type="journal article" date="2016" name="Virus Genes">
        <title>Genomic characterization of Salmonella bacteriophages isolated from India.</title>
        <authorList>
            <person name="Karpe Y.A."/>
            <person name="Kanade G.D."/>
            <person name="Pingale K.D."/>
            <person name="Arankalle V.A."/>
            <person name="Banerjee K."/>
        </authorList>
    </citation>
    <scope>NUCLEOTIDE SEQUENCE [LARGE SCALE GENOMIC DNA]</scope>
</reference>
<evidence type="ECO:0000313" key="1">
    <source>
        <dbReference type="EMBL" id="AKJ73986.1"/>
    </source>
</evidence>
<dbReference type="EMBL" id="KR296690">
    <property type="protein sequence ID" value="AKJ73986.1"/>
    <property type="molecule type" value="Genomic_DNA"/>
</dbReference>
<dbReference type="Proteomes" id="UP000202469">
    <property type="component" value="Genome"/>
</dbReference>
<dbReference type="KEGG" id="vg:26794524"/>